<organism evidence="1 2">
    <name type="scientific">Lucilia cuprina</name>
    <name type="common">Green bottle fly</name>
    <name type="synonym">Australian sheep blowfly</name>
    <dbReference type="NCBI Taxonomy" id="7375"/>
    <lineage>
        <taxon>Eukaryota</taxon>
        <taxon>Metazoa</taxon>
        <taxon>Ecdysozoa</taxon>
        <taxon>Arthropoda</taxon>
        <taxon>Hexapoda</taxon>
        <taxon>Insecta</taxon>
        <taxon>Pterygota</taxon>
        <taxon>Neoptera</taxon>
        <taxon>Endopterygota</taxon>
        <taxon>Diptera</taxon>
        <taxon>Brachycera</taxon>
        <taxon>Muscomorpha</taxon>
        <taxon>Oestroidea</taxon>
        <taxon>Calliphoridae</taxon>
        <taxon>Luciliinae</taxon>
        <taxon>Lucilia</taxon>
    </lineage>
</organism>
<dbReference type="EMBL" id="JRES01000120">
    <property type="protein sequence ID" value="KNC34018.1"/>
    <property type="molecule type" value="Genomic_DNA"/>
</dbReference>
<comment type="caution">
    <text evidence="1">The sequence shown here is derived from an EMBL/GenBank/DDBJ whole genome shotgun (WGS) entry which is preliminary data.</text>
</comment>
<evidence type="ECO:0000313" key="1">
    <source>
        <dbReference type="EMBL" id="KNC34018.1"/>
    </source>
</evidence>
<name>A0A0L0CNU0_LUCCU</name>
<dbReference type="AlphaFoldDB" id="A0A0L0CNU0"/>
<reference evidence="1 2" key="1">
    <citation type="journal article" date="2015" name="Nat. Commun.">
        <title>Lucilia cuprina genome unlocks parasitic fly biology to underpin future interventions.</title>
        <authorList>
            <person name="Anstead C.A."/>
            <person name="Korhonen P.K."/>
            <person name="Young N.D."/>
            <person name="Hall R.S."/>
            <person name="Jex A.R."/>
            <person name="Murali S.C."/>
            <person name="Hughes D.S."/>
            <person name="Lee S.F."/>
            <person name="Perry T."/>
            <person name="Stroehlein A.J."/>
            <person name="Ansell B.R."/>
            <person name="Breugelmans B."/>
            <person name="Hofmann A."/>
            <person name="Qu J."/>
            <person name="Dugan S."/>
            <person name="Lee S.L."/>
            <person name="Chao H."/>
            <person name="Dinh H."/>
            <person name="Han Y."/>
            <person name="Doddapaneni H.V."/>
            <person name="Worley K.C."/>
            <person name="Muzny D.M."/>
            <person name="Ioannidis P."/>
            <person name="Waterhouse R.M."/>
            <person name="Zdobnov E.M."/>
            <person name="James P.J."/>
            <person name="Bagnall N.H."/>
            <person name="Kotze A.C."/>
            <person name="Gibbs R.A."/>
            <person name="Richards S."/>
            <person name="Batterham P."/>
            <person name="Gasser R.B."/>
        </authorList>
    </citation>
    <scope>NUCLEOTIDE SEQUENCE [LARGE SCALE GENOMIC DNA]</scope>
    <source>
        <strain evidence="1 2">LS</strain>
        <tissue evidence="1">Full body</tissue>
    </source>
</reference>
<protein>
    <submittedName>
        <fullName evidence="1">Uncharacterized protein</fullName>
    </submittedName>
</protein>
<sequence>MGLDVPLDLKGSRLPKAPGRYFFIELYQTLGYYAAYGFGVKSGPGFFHLSNSQSKSYRYSVN</sequence>
<gene>
    <name evidence="1" type="ORF">FF38_05366</name>
</gene>
<evidence type="ECO:0000313" key="2">
    <source>
        <dbReference type="Proteomes" id="UP000037069"/>
    </source>
</evidence>
<dbReference type="Proteomes" id="UP000037069">
    <property type="component" value="Unassembled WGS sequence"/>
</dbReference>
<accession>A0A0L0CNU0</accession>
<keyword evidence="2" id="KW-1185">Reference proteome</keyword>
<proteinExistence type="predicted"/>